<dbReference type="Gene3D" id="1.10.10.10">
    <property type="entry name" value="Winged helix-like DNA-binding domain superfamily/Winged helix DNA-binding domain"/>
    <property type="match status" value="1"/>
</dbReference>
<dbReference type="Proteomes" id="UP000323930">
    <property type="component" value="Unassembled WGS sequence"/>
</dbReference>
<name>A0A5D0HVB6_9FLAO</name>
<dbReference type="GO" id="GO:0006355">
    <property type="term" value="P:regulation of DNA-templated transcription"/>
    <property type="evidence" value="ECO:0007669"/>
    <property type="project" value="InterPro"/>
</dbReference>
<dbReference type="PRINTS" id="PR00038">
    <property type="entry name" value="HTHLUXR"/>
</dbReference>
<dbReference type="InterPro" id="IPR036388">
    <property type="entry name" value="WH-like_DNA-bd_sf"/>
</dbReference>
<keyword evidence="4" id="KW-0804">Transcription</keyword>
<keyword evidence="9" id="KW-1185">Reference proteome</keyword>
<dbReference type="PROSITE" id="PS50110">
    <property type="entry name" value="RESPONSE_REGULATORY"/>
    <property type="match status" value="1"/>
</dbReference>
<dbReference type="RefSeq" id="WP_148543356.1">
    <property type="nucleotide sequence ID" value="NZ_VSDQ01000679.1"/>
</dbReference>
<keyword evidence="3" id="KW-0238">DNA-binding</keyword>
<reference evidence="8 9" key="1">
    <citation type="submission" date="2019-08" db="EMBL/GenBank/DDBJ databases">
        <title>Seonamhaeicola sediminis sp. nov., isolated from marine sediment.</title>
        <authorList>
            <person name="Cao W.R."/>
        </authorList>
    </citation>
    <scope>NUCLEOTIDE SEQUENCE [LARGE SCALE GENOMIC DNA]</scope>
    <source>
        <strain evidence="8 9">B011</strain>
    </source>
</reference>
<dbReference type="EMBL" id="VSDQ01000679">
    <property type="protein sequence ID" value="TYA74429.1"/>
    <property type="molecule type" value="Genomic_DNA"/>
</dbReference>
<dbReference type="AlphaFoldDB" id="A0A5D0HVB6"/>
<evidence type="ECO:0000259" key="7">
    <source>
        <dbReference type="PROSITE" id="PS50110"/>
    </source>
</evidence>
<dbReference type="PANTHER" id="PTHR43214:SF41">
    <property type="entry name" value="NITRATE_NITRITE RESPONSE REGULATOR PROTEIN NARP"/>
    <property type="match status" value="1"/>
</dbReference>
<evidence type="ECO:0000256" key="4">
    <source>
        <dbReference type="ARBA" id="ARBA00023163"/>
    </source>
</evidence>
<organism evidence="8 9">
    <name type="scientific">Seonamhaeicola marinus</name>
    <dbReference type="NCBI Taxonomy" id="1912246"/>
    <lineage>
        <taxon>Bacteria</taxon>
        <taxon>Pseudomonadati</taxon>
        <taxon>Bacteroidota</taxon>
        <taxon>Flavobacteriia</taxon>
        <taxon>Flavobacteriales</taxon>
        <taxon>Flavobacteriaceae</taxon>
    </lineage>
</organism>
<dbReference type="InterPro" id="IPR011006">
    <property type="entry name" value="CheY-like_superfamily"/>
</dbReference>
<keyword evidence="1 5" id="KW-0597">Phosphoprotein</keyword>
<accession>A0A5D0HVB6</accession>
<feature type="modified residue" description="4-aspartylphosphate" evidence="5">
    <location>
        <position position="57"/>
    </location>
</feature>
<evidence type="ECO:0000256" key="5">
    <source>
        <dbReference type="PROSITE-ProRule" id="PRU00169"/>
    </source>
</evidence>
<proteinExistence type="predicted"/>
<evidence type="ECO:0000256" key="2">
    <source>
        <dbReference type="ARBA" id="ARBA00023015"/>
    </source>
</evidence>
<dbReference type="InterPro" id="IPR000792">
    <property type="entry name" value="Tscrpt_reg_LuxR_C"/>
</dbReference>
<evidence type="ECO:0000259" key="6">
    <source>
        <dbReference type="PROSITE" id="PS50043"/>
    </source>
</evidence>
<dbReference type="PROSITE" id="PS50043">
    <property type="entry name" value="HTH_LUXR_2"/>
    <property type="match status" value="1"/>
</dbReference>
<dbReference type="PANTHER" id="PTHR43214">
    <property type="entry name" value="TWO-COMPONENT RESPONSE REGULATOR"/>
    <property type="match status" value="1"/>
</dbReference>
<evidence type="ECO:0000256" key="3">
    <source>
        <dbReference type="ARBA" id="ARBA00023125"/>
    </source>
</evidence>
<dbReference type="CDD" id="cd06170">
    <property type="entry name" value="LuxR_C_like"/>
    <property type="match status" value="1"/>
</dbReference>
<feature type="domain" description="Response regulatory" evidence="7">
    <location>
        <begin position="5"/>
        <end position="125"/>
    </location>
</feature>
<dbReference type="SMART" id="SM00448">
    <property type="entry name" value="REC"/>
    <property type="match status" value="1"/>
</dbReference>
<keyword evidence="2" id="KW-0805">Transcription regulation</keyword>
<dbReference type="InterPro" id="IPR058245">
    <property type="entry name" value="NreC/VraR/RcsB-like_REC"/>
</dbReference>
<dbReference type="GO" id="GO:0000160">
    <property type="term" value="P:phosphorelay signal transduction system"/>
    <property type="evidence" value="ECO:0007669"/>
    <property type="project" value="InterPro"/>
</dbReference>
<evidence type="ECO:0000256" key="1">
    <source>
        <dbReference type="ARBA" id="ARBA00022553"/>
    </source>
</evidence>
<dbReference type="InterPro" id="IPR001789">
    <property type="entry name" value="Sig_transdc_resp-reg_receiver"/>
</dbReference>
<dbReference type="GO" id="GO:0003677">
    <property type="term" value="F:DNA binding"/>
    <property type="evidence" value="ECO:0007669"/>
    <property type="project" value="UniProtKB-KW"/>
</dbReference>
<dbReference type="Pfam" id="PF00196">
    <property type="entry name" value="GerE"/>
    <property type="match status" value="1"/>
</dbReference>
<evidence type="ECO:0000313" key="9">
    <source>
        <dbReference type="Proteomes" id="UP000323930"/>
    </source>
</evidence>
<dbReference type="InterPro" id="IPR039420">
    <property type="entry name" value="WalR-like"/>
</dbReference>
<dbReference type="InterPro" id="IPR016032">
    <property type="entry name" value="Sig_transdc_resp-reg_C-effctor"/>
</dbReference>
<sequence>MKPIKVLIVDDSKIFAQGLKSLLKQYPDYVSKICLAHNYEKALDKLEKEDIDFVILDLNFESEDYNGFDIARKVKSFYPSKKVIILTQQAKIENYNVLFKDIKVDGYLDKQLGVEETLEALETIYKGGTYIDSNINAMLEIGMWFDVSKRQREIIDLISSGLTQKEVAVKLFISNRTVETHIKNLAKKMEAKNTAHLISIYTKYINGNREGNSNT</sequence>
<evidence type="ECO:0000313" key="8">
    <source>
        <dbReference type="EMBL" id="TYA74429.1"/>
    </source>
</evidence>
<comment type="caution">
    <text evidence="8">The sequence shown here is derived from an EMBL/GenBank/DDBJ whole genome shotgun (WGS) entry which is preliminary data.</text>
</comment>
<dbReference type="OrthoDB" id="9795108at2"/>
<dbReference type="Pfam" id="PF00072">
    <property type="entry name" value="Response_reg"/>
    <property type="match status" value="1"/>
</dbReference>
<dbReference type="SUPFAM" id="SSF46894">
    <property type="entry name" value="C-terminal effector domain of the bipartite response regulators"/>
    <property type="match status" value="1"/>
</dbReference>
<dbReference type="SMART" id="SM00421">
    <property type="entry name" value="HTH_LUXR"/>
    <property type="match status" value="1"/>
</dbReference>
<protein>
    <submittedName>
        <fullName evidence="8">Response regulator transcription factor</fullName>
    </submittedName>
</protein>
<dbReference type="SUPFAM" id="SSF52172">
    <property type="entry name" value="CheY-like"/>
    <property type="match status" value="1"/>
</dbReference>
<dbReference type="CDD" id="cd17535">
    <property type="entry name" value="REC_NarL-like"/>
    <property type="match status" value="1"/>
</dbReference>
<gene>
    <name evidence="8" type="ORF">FUA24_13980</name>
</gene>
<feature type="domain" description="HTH luxR-type" evidence="6">
    <location>
        <begin position="140"/>
        <end position="205"/>
    </location>
</feature>
<dbReference type="Gene3D" id="3.40.50.2300">
    <property type="match status" value="1"/>
</dbReference>